<keyword evidence="2" id="KW-1185">Reference proteome</keyword>
<sequence length="150" mass="17778">MRMKCLANKAMALNRQIHLKWWTKSRTKWVEMNDKNTRYFHRLVKYKQRINSVMEISVGGVCLNETKEIMGAFVDWYKELWGSEESDEVDWNALESLNWRKIPKNKHKEITSRFSEKEVKAALNSLGLGKAPGPDGYSLEFFLNFWEDKQ</sequence>
<accession>A0AAQ3K1X1</accession>
<dbReference type="AlphaFoldDB" id="A0AAQ3K1X1"/>
<gene>
    <name evidence="1" type="ORF">Cni_G09025</name>
</gene>
<dbReference type="EMBL" id="CP136892">
    <property type="protein sequence ID" value="WOL00312.1"/>
    <property type="molecule type" value="Genomic_DNA"/>
</dbReference>
<reference evidence="1 2" key="1">
    <citation type="submission" date="2023-10" db="EMBL/GenBank/DDBJ databases">
        <title>Chromosome-scale genome assembly provides insights into flower coloration mechanisms of Canna indica.</title>
        <authorList>
            <person name="Li C."/>
        </authorList>
    </citation>
    <scope>NUCLEOTIDE SEQUENCE [LARGE SCALE GENOMIC DNA]</scope>
    <source>
        <tissue evidence="1">Flower</tissue>
    </source>
</reference>
<dbReference type="Proteomes" id="UP001327560">
    <property type="component" value="Chromosome 3"/>
</dbReference>
<evidence type="ECO:0000313" key="2">
    <source>
        <dbReference type="Proteomes" id="UP001327560"/>
    </source>
</evidence>
<proteinExistence type="predicted"/>
<protein>
    <submittedName>
        <fullName evidence="1">Uncharacterized protein</fullName>
    </submittedName>
</protein>
<organism evidence="1 2">
    <name type="scientific">Canna indica</name>
    <name type="common">Indian-shot</name>
    <dbReference type="NCBI Taxonomy" id="4628"/>
    <lineage>
        <taxon>Eukaryota</taxon>
        <taxon>Viridiplantae</taxon>
        <taxon>Streptophyta</taxon>
        <taxon>Embryophyta</taxon>
        <taxon>Tracheophyta</taxon>
        <taxon>Spermatophyta</taxon>
        <taxon>Magnoliopsida</taxon>
        <taxon>Liliopsida</taxon>
        <taxon>Zingiberales</taxon>
        <taxon>Cannaceae</taxon>
        <taxon>Canna</taxon>
    </lineage>
</organism>
<evidence type="ECO:0000313" key="1">
    <source>
        <dbReference type="EMBL" id="WOL00312.1"/>
    </source>
</evidence>
<name>A0AAQ3K1X1_9LILI</name>